<comment type="caution">
    <text evidence="2">The sequence shown here is derived from an EMBL/GenBank/DDBJ whole genome shotgun (WGS) entry which is preliminary data.</text>
</comment>
<feature type="domain" description="LUD" evidence="1">
    <location>
        <begin position="24"/>
        <end position="192"/>
    </location>
</feature>
<evidence type="ECO:0000259" key="1">
    <source>
        <dbReference type="Pfam" id="PF02589"/>
    </source>
</evidence>
<dbReference type="RefSeq" id="WP_183860298.1">
    <property type="nucleotide sequence ID" value="NZ_JACHFH010000009.1"/>
</dbReference>
<accession>A0A840UTU0</accession>
<dbReference type="AlphaFoldDB" id="A0A840UTU0"/>
<name>A0A840UTU0_9FIRM</name>
<dbReference type="Gene3D" id="3.40.50.10420">
    <property type="entry name" value="NagB/RpiA/CoA transferase-like"/>
    <property type="match status" value="1"/>
</dbReference>
<dbReference type="InterPro" id="IPR024185">
    <property type="entry name" value="FTHF_cligase-like_sf"/>
</dbReference>
<dbReference type="InterPro" id="IPR037171">
    <property type="entry name" value="NagB/RpiA_transferase-like"/>
</dbReference>
<protein>
    <submittedName>
        <fullName evidence="2">L-lactate dehydrogenase complex protein LldG</fullName>
    </submittedName>
</protein>
<organism evidence="2 3">
    <name type="scientific">Pectinatus brassicae</name>
    <dbReference type="NCBI Taxonomy" id="862415"/>
    <lineage>
        <taxon>Bacteria</taxon>
        <taxon>Bacillati</taxon>
        <taxon>Bacillota</taxon>
        <taxon>Negativicutes</taxon>
        <taxon>Selenomonadales</taxon>
        <taxon>Selenomonadaceae</taxon>
        <taxon>Pectinatus</taxon>
    </lineage>
</organism>
<sequence length="199" mass="22251">MKKISHAWQKYLQQGFINKKYWQDFRENAQAASVELQEIKEYKDAIPIIEKIIAETGAQQLGAVGEDDNKNLLMVYTALQKQHKLYTDKFAIVKNAPQLDIGFSTAEFGVGETGSVCVDNYAYEARLISMLPPINIVFMDKNNIVNTMTDAFAVLEDVFTEGYTGFVTGPSRTSDIERVLTLGVHGPSRFILFAVENAG</sequence>
<evidence type="ECO:0000313" key="2">
    <source>
        <dbReference type="EMBL" id="MBB5335885.1"/>
    </source>
</evidence>
<keyword evidence="3" id="KW-1185">Reference proteome</keyword>
<dbReference type="EMBL" id="JACHFH010000009">
    <property type="protein sequence ID" value="MBB5335885.1"/>
    <property type="molecule type" value="Genomic_DNA"/>
</dbReference>
<evidence type="ECO:0000313" key="3">
    <source>
        <dbReference type="Proteomes" id="UP000559117"/>
    </source>
</evidence>
<dbReference type="Pfam" id="PF02589">
    <property type="entry name" value="LUD_dom"/>
    <property type="match status" value="1"/>
</dbReference>
<dbReference type="InterPro" id="IPR003741">
    <property type="entry name" value="LUD_dom"/>
</dbReference>
<dbReference type="PANTHER" id="PTHR43682">
    <property type="entry name" value="LACTATE UTILIZATION PROTEIN C"/>
    <property type="match status" value="1"/>
</dbReference>
<dbReference type="SUPFAM" id="SSF100950">
    <property type="entry name" value="NagB/RpiA/CoA transferase-like"/>
    <property type="match status" value="1"/>
</dbReference>
<reference evidence="2 3" key="1">
    <citation type="submission" date="2020-08" db="EMBL/GenBank/DDBJ databases">
        <title>Genomic Encyclopedia of Type Strains, Phase IV (KMG-IV): sequencing the most valuable type-strain genomes for metagenomic binning, comparative biology and taxonomic classification.</title>
        <authorList>
            <person name="Goeker M."/>
        </authorList>
    </citation>
    <scope>NUCLEOTIDE SEQUENCE [LARGE SCALE GENOMIC DNA]</scope>
    <source>
        <strain evidence="2 3">DSM 24661</strain>
    </source>
</reference>
<gene>
    <name evidence="2" type="ORF">HNR32_001019</name>
</gene>
<proteinExistence type="predicted"/>
<dbReference type="PANTHER" id="PTHR43682:SF1">
    <property type="entry name" value="LACTATE UTILIZATION PROTEIN C"/>
    <property type="match status" value="1"/>
</dbReference>
<dbReference type="Proteomes" id="UP000559117">
    <property type="component" value="Unassembled WGS sequence"/>
</dbReference>